<reference evidence="1 2" key="1">
    <citation type="journal article" date="2018" name="Vet. Microbiol.">
        <title>Characterisation of Staphylococcus felis isolated from cats using whole genome sequencing.</title>
        <authorList>
            <person name="Worthing K."/>
            <person name="Pang S."/>
            <person name="Trott D.J."/>
            <person name="Abraham S."/>
            <person name="Coombs G.W."/>
            <person name="Jordan D."/>
            <person name="McIntyre L."/>
            <person name="Davies M.R."/>
            <person name="Norris J."/>
        </authorList>
    </citation>
    <scope>NUCLEOTIDE SEQUENCE [LARGE SCALE GENOMIC DNA]</scope>
    <source>
        <strain evidence="1 2">F9</strain>
    </source>
</reference>
<evidence type="ECO:0000313" key="2">
    <source>
        <dbReference type="Proteomes" id="UP000256562"/>
    </source>
</evidence>
<comment type="caution">
    <text evidence="1">The sequence shown here is derived from an EMBL/GenBank/DDBJ whole genome shotgun (WGS) entry which is preliminary data.</text>
</comment>
<sequence>MTSKELNKQYQIESRKLKDTFFLDAKTGEITKVGYDYIHLDNTTKRLSSKFASNNLSRSDDPFFNVFLRFNQNLKNTYNLSFNELGQLLVLMSYTNYRNLDDKRSYIILKQRNVQSNSQLKSILNISDSSVRKIKKKLIDNNILFEDEKGLYFLDSFVARGKIYKYNRQQNKQMYKILIKTVHKIAETLQEEGNKNKYKALGFLFSLLPFIKVTNEEDKKKGLSASHNVLVTDSINTYNEYMPIKKDELAQHLGVSKSTIYDETRRLNKVMRQIYDEDLIFEMNFTLRAVGSKSNTYKTKQWVINPRFSYSSDKTSEEYKMINTYLEQQKSNDSSDVA</sequence>
<proteinExistence type="predicted"/>
<name>A0A3E0INZ0_9STAP</name>
<organism evidence="1 2">
    <name type="scientific">Staphylococcus felis</name>
    <dbReference type="NCBI Taxonomy" id="46127"/>
    <lineage>
        <taxon>Bacteria</taxon>
        <taxon>Bacillati</taxon>
        <taxon>Bacillota</taxon>
        <taxon>Bacilli</taxon>
        <taxon>Bacillales</taxon>
        <taxon>Staphylococcaceae</taxon>
        <taxon>Staphylococcus</taxon>
    </lineage>
</organism>
<dbReference type="OrthoDB" id="10009617at2"/>
<protein>
    <submittedName>
        <fullName evidence="1">Uncharacterized protein</fullName>
    </submittedName>
</protein>
<gene>
    <name evidence="1" type="ORF">DOS83_07675</name>
</gene>
<dbReference type="AlphaFoldDB" id="A0A3E0INZ0"/>
<dbReference type="EMBL" id="QKXQ01000360">
    <property type="protein sequence ID" value="REH94320.1"/>
    <property type="molecule type" value="Genomic_DNA"/>
</dbReference>
<dbReference type="RefSeq" id="WP_116094551.1">
    <property type="nucleotide sequence ID" value="NZ_QKXQ01000360.1"/>
</dbReference>
<dbReference type="Proteomes" id="UP000256562">
    <property type="component" value="Unassembled WGS sequence"/>
</dbReference>
<evidence type="ECO:0000313" key="1">
    <source>
        <dbReference type="EMBL" id="REH94320.1"/>
    </source>
</evidence>
<accession>A0A3E0INZ0</accession>